<dbReference type="SUPFAM" id="SSF82171">
    <property type="entry name" value="DPP6 N-terminal domain-like"/>
    <property type="match status" value="1"/>
</dbReference>
<evidence type="ECO:0000313" key="3">
    <source>
        <dbReference type="Proteomes" id="UP001549257"/>
    </source>
</evidence>
<dbReference type="EMBL" id="JBEPSJ010000002">
    <property type="protein sequence ID" value="MET4582589.1"/>
    <property type="molecule type" value="Genomic_DNA"/>
</dbReference>
<keyword evidence="3" id="KW-1185">Reference proteome</keyword>
<gene>
    <name evidence="2" type="ORF">ABIE21_002099</name>
</gene>
<dbReference type="Proteomes" id="UP001549257">
    <property type="component" value="Unassembled WGS sequence"/>
</dbReference>
<feature type="signal peptide" evidence="1">
    <location>
        <begin position="1"/>
        <end position="22"/>
    </location>
</feature>
<evidence type="ECO:0000256" key="1">
    <source>
        <dbReference type="SAM" id="SignalP"/>
    </source>
</evidence>
<sequence>MRTLTAAVAVTTLLTLAACSSAAPQGTAPTGHGYVEGASEMQEPQLRLATLDGAGVLWSFDLVSGETAELTADAAAESVSTDGRFVYTANALRGSVRIVDAGAWTVPHGDHSHYYLAEPRVVGDVDGGRGAGAARVSAGTVATAVWFGDVGTGIVLDTDALADGEPSELARIETAPHDGVLVPIGRHLVGSVAAEGDGRASSLVVYDLDGEPVAGATADCPDAGGAATTRVGVVVACADGVVLATETGEGAVAFETIAYPDGTPADDVATAFAGRPGRPDVAAIAGERGAWLLDSRARTVTLVASPEPLLRANAVGDDARLIVAVGASGRLHVLSAAGTIAQTEPLLAPDIADGLLTAGVTVEVDISRAYVNSPAAGVVYEIDYADDARVARTLDVPGAALMVETGR</sequence>
<protein>
    <recommendedName>
        <fullName evidence="4">ABC transporter</fullName>
    </recommendedName>
</protein>
<accession>A0ABV2QNG1</accession>
<feature type="chain" id="PRO_5046829074" description="ABC transporter" evidence="1">
    <location>
        <begin position="23"/>
        <end position="407"/>
    </location>
</feature>
<reference evidence="2 3" key="1">
    <citation type="submission" date="2024-06" db="EMBL/GenBank/DDBJ databases">
        <title>Sorghum-associated microbial communities from plants grown in Nebraska, USA.</title>
        <authorList>
            <person name="Schachtman D."/>
        </authorList>
    </citation>
    <scope>NUCLEOTIDE SEQUENCE [LARGE SCALE GENOMIC DNA]</scope>
    <source>
        <strain evidence="2 3">2857</strain>
    </source>
</reference>
<name>A0ABV2QNG1_9MICO</name>
<comment type="caution">
    <text evidence="2">The sequence shown here is derived from an EMBL/GenBank/DDBJ whole genome shotgun (WGS) entry which is preliminary data.</text>
</comment>
<dbReference type="RefSeq" id="WP_354024771.1">
    <property type="nucleotide sequence ID" value="NZ_JBEPSJ010000002.1"/>
</dbReference>
<organism evidence="2 3">
    <name type="scientific">Conyzicola nivalis</name>
    <dbReference type="NCBI Taxonomy" id="1477021"/>
    <lineage>
        <taxon>Bacteria</taxon>
        <taxon>Bacillati</taxon>
        <taxon>Actinomycetota</taxon>
        <taxon>Actinomycetes</taxon>
        <taxon>Micrococcales</taxon>
        <taxon>Microbacteriaceae</taxon>
        <taxon>Conyzicola</taxon>
    </lineage>
</organism>
<keyword evidence="1" id="KW-0732">Signal</keyword>
<evidence type="ECO:0008006" key="4">
    <source>
        <dbReference type="Google" id="ProtNLM"/>
    </source>
</evidence>
<proteinExistence type="predicted"/>
<dbReference type="PROSITE" id="PS51257">
    <property type="entry name" value="PROKAR_LIPOPROTEIN"/>
    <property type="match status" value="1"/>
</dbReference>
<evidence type="ECO:0000313" key="2">
    <source>
        <dbReference type="EMBL" id="MET4582589.1"/>
    </source>
</evidence>